<evidence type="ECO:0000256" key="8">
    <source>
        <dbReference type="ARBA" id="ARBA00023136"/>
    </source>
</evidence>
<keyword evidence="12" id="KW-1185">Reference proteome</keyword>
<dbReference type="GO" id="GO:0009306">
    <property type="term" value="P:protein secretion"/>
    <property type="evidence" value="ECO:0007669"/>
    <property type="project" value="UniProtKB-UniRule"/>
</dbReference>
<dbReference type="GO" id="GO:0065002">
    <property type="term" value="P:intracellular protein transmembrane transport"/>
    <property type="evidence" value="ECO:0007669"/>
    <property type="project" value="UniProtKB-UniRule"/>
</dbReference>
<evidence type="ECO:0000256" key="5">
    <source>
        <dbReference type="ARBA" id="ARBA00022927"/>
    </source>
</evidence>
<keyword evidence="6 9" id="KW-1133">Transmembrane helix</keyword>
<comment type="similarity">
    <text evidence="9">Belongs to the SecE/SEC61-gamma family.</text>
</comment>
<evidence type="ECO:0000256" key="7">
    <source>
        <dbReference type="ARBA" id="ARBA00023010"/>
    </source>
</evidence>
<evidence type="ECO:0000256" key="4">
    <source>
        <dbReference type="ARBA" id="ARBA00022692"/>
    </source>
</evidence>
<evidence type="ECO:0000313" key="11">
    <source>
        <dbReference type="EMBL" id="PVH29435.1"/>
    </source>
</evidence>
<dbReference type="NCBIfam" id="TIGR00964">
    <property type="entry name" value="secE_bact"/>
    <property type="match status" value="1"/>
</dbReference>
<dbReference type="GO" id="GO:0006605">
    <property type="term" value="P:protein targeting"/>
    <property type="evidence" value="ECO:0007669"/>
    <property type="project" value="UniProtKB-UniRule"/>
</dbReference>
<keyword evidence="8 9" id="KW-0472">Membrane</keyword>
<sequence length="89" mass="9792">MAAYLTANRRSSLTGPQTPLRGDQMAKTNPLTFLQQVRSETAKVTWPNRREVGVSTVMVLVLTTLTAVFFFLVDFIIRSGLGFVLGMVG</sequence>
<comment type="subcellular location">
    <subcellularLocation>
        <location evidence="9">Cell membrane</location>
        <topology evidence="9">Single-pass membrane protein</topology>
    </subcellularLocation>
    <subcellularLocation>
        <location evidence="1">Membrane</location>
    </subcellularLocation>
</comment>
<dbReference type="AlphaFoldDB" id="A0A2T8HVK5"/>
<feature type="compositionally biased region" description="Polar residues" evidence="10">
    <location>
        <begin position="8"/>
        <end position="17"/>
    </location>
</feature>
<name>A0A2T8HVK5_9RHOB</name>
<keyword evidence="3 9" id="KW-1003">Cell membrane</keyword>
<reference evidence="11 12" key="1">
    <citation type="submission" date="2018-04" db="EMBL/GenBank/DDBJ databases">
        <title>Pararhodobacter oceanense sp. nov., isolated from marine intertidal sediment.</title>
        <authorList>
            <person name="Wang X.-L."/>
            <person name="Du Z.-J."/>
        </authorList>
    </citation>
    <scope>NUCLEOTIDE SEQUENCE [LARGE SCALE GENOMIC DNA]</scope>
    <source>
        <strain evidence="11 12">AM505</strain>
    </source>
</reference>
<dbReference type="Gene3D" id="1.20.5.1030">
    <property type="entry name" value="Preprotein translocase secy subunit"/>
    <property type="match status" value="1"/>
</dbReference>
<dbReference type="InterPro" id="IPR001901">
    <property type="entry name" value="Translocase_SecE/Sec61-g"/>
</dbReference>
<evidence type="ECO:0000256" key="9">
    <source>
        <dbReference type="HAMAP-Rule" id="MF_00422"/>
    </source>
</evidence>
<feature type="transmembrane region" description="Helical" evidence="9">
    <location>
        <begin position="52"/>
        <end position="77"/>
    </location>
</feature>
<dbReference type="Proteomes" id="UP000245911">
    <property type="component" value="Unassembled WGS sequence"/>
</dbReference>
<dbReference type="GO" id="GO:0008320">
    <property type="term" value="F:protein transmembrane transporter activity"/>
    <property type="evidence" value="ECO:0007669"/>
    <property type="project" value="UniProtKB-UniRule"/>
</dbReference>
<dbReference type="PANTHER" id="PTHR33910">
    <property type="entry name" value="PROTEIN TRANSLOCASE SUBUNIT SECE"/>
    <property type="match status" value="1"/>
</dbReference>
<dbReference type="HAMAP" id="MF_00422">
    <property type="entry name" value="SecE"/>
    <property type="match status" value="1"/>
</dbReference>
<evidence type="ECO:0000256" key="10">
    <source>
        <dbReference type="SAM" id="MobiDB-lite"/>
    </source>
</evidence>
<protein>
    <recommendedName>
        <fullName evidence="9">Protein translocase subunit SecE</fullName>
    </recommendedName>
</protein>
<dbReference type="EMBL" id="QDKM01000002">
    <property type="protein sequence ID" value="PVH29435.1"/>
    <property type="molecule type" value="Genomic_DNA"/>
</dbReference>
<keyword evidence="2 9" id="KW-0813">Transport</keyword>
<dbReference type="GO" id="GO:0005886">
    <property type="term" value="C:plasma membrane"/>
    <property type="evidence" value="ECO:0007669"/>
    <property type="project" value="UniProtKB-SubCell"/>
</dbReference>
<comment type="subunit">
    <text evidence="9">Component of the Sec protein translocase complex. Heterotrimer consisting of SecY, SecE and SecG subunits. The heterotrimers can form oligomers, although 1 heterotrimer is thought to be able to translocate proteins. Interacts with the ribosome. Interacts with SecDF, and other proteins may be involved. Interacts with SecA.</text>
</comment>
<dbReference type="PANTHER" id="PTHR33910:SF1">
    <property type="entry name" value="PROTEIN TRANSLOCASE SUBUNIT SECE"/>
    <property type="match status" value="1"/>
</dbReference>
<dbReference type="PROSITE" id="PS01067">
    <property type="entry name" value="SECE_SEC61G"/>
    <property type="match status" value="1"/>
</dbReference>
<evidence type="ECO:0000313" key="12">
    <source>
        <dbReference type="Proteomes" id="UP000245911"/>
    </source>
</evidence>
<evidence type="ECO:0000256" key="1">
    <source>
        <dbReference type="ARBA" id="ARBA00004370"/>
    </source>
</evidence>
<evidence type="ECO:0000256" key="2">
    <source>
        <dbReference type="ARBA" id="ARBA00022448"/>
    </source>
</evidence>
<organism evidence="11 12">
    <name type="scientific">Pararhodobacter oceanensis</name>
    <dbReference type="NCBI Taxonomy" id="2172121"/>
    <lineage>
        <taxon>Bacteria</taxon>
        <taxon>Pseudomonadati</taxon>
        <taxon>Pseudomonadota</taxon>
        <taxon>Alphaproteobacteria</taxon>
        <taxon>Rhodobacterales</taxon>
        <taxon>Paracoccaceae</taxon>
        <taxon>Pararhodobacter</taxon>
    </lineage>
</organism>
<dbReference type="GO" id="GO:0043952">
    <property type="term" value="P:protein transport by the Sec complex"/>
    <property type="evidence" value="ECO:0007669"/>
    <property type="project" value="UniProtKB-UniRule"/>
</dbReference>
<evidence type="ECO:0000256" key="6">
    <source>
        <dbReference type="ARBA" id="ARBA00022989"/>
    </source>
</evidence>
<proteinExistence type="inferred from homology"/>
<keyword evidence="5 9" id="KW-0653">Protein transport</keyword>
<dbReference type="InterPro" id="IPR005807">
    <property type="entry name" value="SecE_bac"/>
</dbReference>
<keyword evidence="4 9" id="KW-0812">Transmembrane</keyword>
<keyword evidence="7 9" id="KW-0811">Translocation</keyword>
<dbReference type="InterPro" id="IPR038379">
    <property type="entry name" value="SecE_sf"/>
</dbReference>
<comment type="caution">
    <text evidence="11">The sequence shown here is derived from an EMBL/GenBank/DDBJ whole genome shotgun (WGS) entry which is preliminary data.</text>
</comment>
<feature type="region of interest" description="Disordered" evidence="10">
    <location>
        <begin position="1"/>
        <end position="23"/>
    </location>
</feature>
<accession>A0A2T8HVK5</accession>
<comment type="function">
    <text evidence="9">Essential subunit of the Sec protein translocation channel SecYEG. Clamps together the 2 halves of SecY. May contact the channel plug during translocation.</text>
</comment>
<gene>
    <name evidence="9" type="primary">secE</name>
    <name evidence="11" type="ORF">DDE20_04685</name>
</gene>
<evidence type="ECO:0000256" key="3">
    <source>
        <dbReference type="ARBA" id="ARBA00022475"/>
    </source>
</evidence>
<dbReference type="Pfam" id="PF00584">
    <property type="entry name" value="SecE"/>
    <property type="match status" value="1"/>
</dbReference>